<reference evidence="4" key="1">
    <citation type="submission" date="2020-12" db="EMBL/GenBank/DDBJ databases">
        <title>Clostridium thailandense sp. nov., a novel acetogenic bacterium isolated from peat land soil in Thailand.</title>
        <authorList>
            <person name="Chaikitkaew S."/>
            <person name="Birkeland N.K."/>
        </authorList>
    </citation>
    <scope>NUCLEOTIDE SEQUENCE</scope>
    <source>
        <strain evidence="4">PL3</strain>
    </source>
</reference>
<feature type="transmembrane region" description="Helical" evidence="3">
    <location>
        <begin position="374"/>
        <end position="394"/>
    </location>
</feature>
<organism evidence="4 5">
    <name type="scientific">Clostridium thailandense</name>
    <dbReference type="NCBI Taxonomy" id="2794346"/>
    <lineage>
        <taxon>Bacteria</taxon>
        <taxon>Bacillati</taxon>
        <taxon>Bacillota</taxon>
        <taxon>Clostridia</taxon>
        <taxon>Eubacteriales</taxon>
        <taxon>Clostridiaceae</taxon>
        <taxon>Clostridium</taxon>
    </lineage>
</organism>
<dbReference type="GO" id="GO:0009847">
    <property type="term" value="P:spore germination"/>
    <property type="evidence" value="ECO:0007669"/>
    <property type="project" value="InterPro"/>
</dbReference>
<accession>A0A949WXJ8</accession>
<dbReference type="PANTHER" id="PTHR22550">
    <property type="entry name" value="SPORE GERMINATION PROTEIN"/>
    <property type="match status" value="1"/>
</dbReference>
<evidence type="ECO:0000256" key="3">
    <source>
        <dbReference type="SAM" id="Phobius"/>
    </source>
</evidence>
<protein>
    <submittedName>
        <fullName evidence="4">Spore germination protein</fullName>
    </submittedName>
</protein>
<gene>
    <name evidence="4" type="ORF">I6U48_24395</name>
</gene>
<dbReference type="Proteomes" id="UP000694308">
    <property type="component" value="Unassembled WGS sequence"/>
</dbReference>
<name>A0A949WXJ8_9CLOT</name>
<dbReference type="PANTHER" id="PTHR22550:SF5">
    <property type="entry name" value="LEUCINE ZIPPER PROTEIN 4"/>
    <property type="match status" value="1"/>
</dbReference>
<evidence type="ECO:0000313" key="5">
    <source>
        <dbReference type="Proteomes" id="UP000694308"/>
    </source>
</evidence>
<feature type="transmembrane region" description="Helical" evidence="3">
    <location>
        <begin position="309"/>
        <end position="329"/>
    </location>
</feature>
<feature type="transmembrane region" description="Helical" evidence="3">
    <location>
        <begin position="278"/>
        <end position="297"/>
    </location>
</feature>
<comment type="similarity">
    <text evidence="1">Belongs to the GerABKA family.</text>
</comment>
<dbReference type="Pfam" id="PF03323">
    <property type="entry name" value="GerA"/>
    <property type="match status" value="1"/>
</dbReference>
<dbReference type="InterPro" id="IPR050768">
    <property type="entry name" value="UPF0353/GerABKA_families"/>
</dbReference>
<evidence type="ECO:0000256" key="1">
    <source>
        <dbReference type="ARBA" id="ARBA00005278"/>
    </source>
</evidence>
<keyword evidence="3" id="KW-1133">Transmembrane helix</keyword>
<keyword evidence="3" id="KW-0812">Transmembrane</keyword>
<dbReference type="PIRSF" id="PIRSF005690">
    <property type="entry name" value="GerBA"/>
    <property type="match status" value="1"/>
</dbReference>
<dbReference type="RefSeq" id="WP_218323083.1">
    <property type="nucleotide sequence ID" value="NZ_JAEEGC010000149.1"/>
</dbReference>
<sequence>MIEQGNYTKKVEELTKNITGLIAKKLVVKNKEIYILYIPQITNREGLSENIIKPLLQYNGDQILTAELIINSVIYIDDVFSEEDESKIVNYIVAGKSIVFISGDSKYLVANTLKIEKRNIESPEIESGIRSPKDAFNENLDSNLSLIRYRIKDPSLKVDYYIVGRRTKTPVAVIYLKDVANPVYVEEIKKRLSQIDIDGVLESGYIQKFISDKNGLMFPQIGISERSDTACANILEGKVCIIVEGSNLSLIAPKSFIEFFDAGDDHYDNHYAGILFKILRFLSLLVALTLSALYVTVVAFHPDILPSQYILAIAASRVGVPINAVIEAILMEGMLELLREANLRLPKQIGTSISIVGTIVIGQAAVFAGVVSPLMVIIVALSSMASFAVTDYTLISPIRILKFLMIILSGVYGIFGFIMGLTIVVIKVTSIESFGIPYTVPVAPFNFKDLKDLITSNPLKDNDRPKFLNLKNKKRK</sequence>
<feature type="transmembrane region" description="Helical" evidence="3">
    <location>
        <begin position="403"/>
        <end position="426"/>
    </location>
</feature>
<comment type="caution">
    <text evidence="4">The sequence shown here is derived from an EMBL/GenBank/DDBJ whole genome shotgun (WGS) entry which is preliminary data.</text>
</comment>
<keyword evidence="2 3" id="KW-0472">Membrane</keyword>
<dbReference type="GO" id="GO:0016020">
    <property type="term" value="C:membrane"/>
    <property type="evidence" value="ECO:0007669"/>
    <property type="project" value="InterPro"/>
</dbReference>
<evidence type="ECO:0000313" key="4">
    <source>
        <dbReference type="EMBL" id="MBV7276037.1"/>
    </source>
</evidence>
<proteinExistence type="inferred from homology"/>
<keyword evidence="5" id="KW-1185">Reference proteome</keyword>
<dbReference type="InterPro" id="IPR004995">
    <property type="entry name" value="Spore_Ger"/>
</dbReference>
<dbReference type="EMBL" id="JAEEGC010000149">
    <property type="protein sequence ID" value="MBV7276037.1"/>
    <property type="molecule type" value="Genomic_DNA"/>
</dbReference>
<evidence type="ECO:0000256" key="2">
    <source>
        <dbReference type="ARBA" id="ARBA00023136"/>
    </source>
</evidence>
<dbReference type="AlphaFoldDB" id="A0A949WXJ8"/>